<feature type="region of interest" description="Disordered" evidence="1">
    <location>
        <begin position="1"/>
        <end position="25"/>
    </location>
</feature>
<protein>
    <submittedName>
        <fullName evidence="2">Uncharacterized protein</fullName>
    </submittedName>
</protein>
<dbReference type="InterPro" id="IPR010683">
    <property type="entry name" value="DUF1262"/>
</dbReference>
<dbReference type="Pfam" id="PF06880">
    <property type="entry name" value="DUF1262"/>
    <property type="match status" value="1"/>
</dbReference>
<evidence type="ECO:0000313" key="3">
    <source>
        <dbReference type="Proteomes" id="UP000008022"/>
    </source>
</evidence>
<proteinExistence type="predicted"/>
<name>A0A0E0QIZ9_ORYRU</name>
<evidence type="ECO:0000256" key="1">
    <source>
        <dbReference type="SAM" id="MobiDB-lite"/>
    </source>
</evidence>
<evidence type="ECO:0000313" key="2">
    <source>
        <dbReference type="EnsemblPlants" id="ORUFI08G16440.6"/>
    </source>
</evidence>
<sequence>MNVTRPLSRYLDNPDAAAERPPEGPGSGFLVVEDEAAVEQAATICCGLCHDPRVRTLPFTQSWRLYMGEDNVVVFVPVVGEPLSAGCYYVDRSTGSHHAGKVLAYALLGNKPDRVCSDQFACVVCVFVVNASVARRAWRRARTLAAASCAEFVLMHGVSRDVRIVRAKAGEGVRAPFVRHPGPI</sequence>
<dbReference type="PANTHER" id="PTHR31050:SF15">
    <property type="entry name" value="OS08G0413200 PROTEIN"/>
    <property type="match status" value="1"/>
</dbReference>
<dbReference type="Proteomes" id="UP000008022">
    <property type="component" value="Unassembled WGS sequence"/>
</dbReference>
<organism evidence="2 3">
    <name type="scientific">Oryza rufipogon</name>
    <name type="common">Brownbeard rice</name>
    <name type="synonym">Asian wild rice</name>
    <dbReference type="NCBI Taxonomy" id="4529"/>
    <lineage>
        <taxon>Eukaryota</taxon>
        <taxon>Viridiplantae</taxon>
        <taxon>Streptophyta</taxon>
        <taxon>Embryophyta</taxon>
        <taxon>Tracheophyta</taxon>
        <taxon>Spermatophyta</taxon>
        <taxon>Magnoliopsida</taxon>
        <taxon>Liliopsida</taxon>
        <taxon>Poales</taxon>
        <taxon>Poaceae</taxon>
        <taxon>BOP clade</taxon>
        <taxon>Oryzoideae</taxon>
        <taxon>Oryzeae</taxon>
        <taxon>Oryzinae</taxon>
        <taxon>Oryza</taxon>
    </lineage>
</organism>
<dbReference type="AlphaFoldDB" id="A0A0E0QIZ9"/>
<reference evidence="2" key="2">
    <citation type="submission" date="2015-06" db="UniProtKB">
        <authorList>
            <consortium name="EnsemblPlants"/>
        </authorList>
    </citation>
    <scope>IDENTIFICATION</scope>
</reference>
<keyword evidence="3" id="KW-1185">Reference proteome</keyword>
<reference evidence="3" key="1">
    <citation type="submission" date="2013-06" db="EMBL/GenBank/DDBJ databases">
        <authorList>
            <person name="Zhao Q."/>
        </authorList>
    </citation>
    <scope>NUCLEOTIDE SEQUENCE</scope>
    <source>
        <strain evidence="3">cv. W1943</strain>
    </source>
</reference>
<dbReference type="Gramene" id="ORUFI08G16440.6">
    <property type="protein sequence ID" value="ORUFI08G16440.6"/>
    <property type="gene ID" value="ORUFI08G16440"/>
</dbReference>
<dbReference type="HOGENOM" id="CLU_126248_0_0_1"/>
<accession>A0A0E0QIZ9</accession>
<dbReference type="PANTHER" id="PTHR31050">
    <property type="entry name" value="OS08G0413200 PROTEIN"/>
    <property type="match status" value="1"/>
</dbReference>
<dbReference type="EnsemblPlants" id="ORUFI08G16440.6">
    <property type="protein sequence ID" value="ORUFI08G16440.6"/>
    <property type="gene ID" value="ORUFI08G16440"/>
</dbReference>